<dbReference type="EMBL" id="JHEH01000020">
    <property type="protein sequence ID" value="KEP68971.1"/>
    <property type="molecule type" value="Genomic_DNA"/>
</dbReference>
<dbReference type="GO" id="GO:0043565">
    <property type="term" value="F:sequence-specific DNA binding"/>
    <property type="evidence" value="ECO:0007669"/>
    <property type="project" value="InterPro"/>
</dbReference>
<keyword evidence="1" id="KW-0805">Transcription regulation</keyword>
<dbReference type="SUPFAM" id="SSF46689">
    <property type="entry name" value="Homeodomain-like"/>
    <property type="match status" value="1"/>
</dbReference>
<protein>
    <submittedName>
        <fullName evidence="5">AraC family transcriptional regulator</fullName>
    </submittedName>
</protein>
<dbReference type="Gene3D" id="1.10.10.60">
    <property type="entry name" value="Homeodomain-like"/>
    <property type="match status" value="1"/>
</dbReference>
<organism evidence="5 6">
    <name type="scientific">Thioclava dalianensis</name>
    <dbReference type="NCBI Taxonomy" id="1185766"/>
    <lineage>
        <taxon>Bacteria</taxon>
        <taxon>Pseudomonadati</taxon>
        <taxon>Pseudomonadota</taxon>
        <taxon>Alphaproteobacteria</taxon>
        <taxon>Rhodobacterales</taxon>
        <taxon>Paracoccaceae</taxon>
        <taxon>Thioclava</taxon>
    </lineage>
</organism>
<sequence length="287" mass="32497">MLRVERIEPSIRTRIYEIGKGAFERFGLIAVLRRGQARLVLSESDMTVGAHSVLLLPHTTPARLEVPAGTDLWLIGFARRLQPLVTGAGPESLPLDQLLNRVSLTPPNRAQVEASILPLLPLLVDEITDPEKRSQMAGTAILRLMLIAIGRMLHRQEIEDSASDNQILLRFRQLVELGYHTRKSVAEYCDALSLTYDRLHDICQRSLNRPPLELIHQRVLLDASTWLSRTDESIQSIAERLGFDDPSKFSHFFKRATGMSPSQYRKSTRLEAALQTQSRLKTFSDWP</sequence>
<keyword evidence="6" id="KW-1185">Reference proteome</keyword>
<keyword evidence="3" id="KW-0804">Transcription</keyword>
<dbReference type="InterPro" id="IPR018060">
    <property type="entry name" value="HTH_AraC"/>
</dbReference>
<dbReference type="SMART" id="SM00342">
    <property type="entry name" value="HTH_ARAC"/>
    <property type="match status" value="1"/>
</dbReference>
<dbReference type="STRING" id="1185766.SAMN05216224_11126"/>
<dbReference type="PANTHER" id="PTHR43280">
    <property type="entry name" value="ARAC-FAMILY TRANSCRIPTIONAL REGULATOR"/>
    <property type="match status" value="1"/>
</dbReference>
<keyword evidence="2" id="KW-0238">DNA-binding</keyword>
<feature type="domain" description="HTH araC/xylS-type" evidence="4">
    <location>
        <begin position="169"/>
        <end position="267"/>
    </location>
</feature>
<accession>A0A074TB05</accession>
<evidence type="ECO:0000256" key="3">
    <source>
        <dbReference type="ARBA" id="ARBA00023163"/>
    </source>
</evidence>
<dbReference type="InterPro" id="IPR009057">
    <property type="entry name" value="Homeodomain-like_sf"/>
</dbReference>
<dbReference type="Proteomes" id="UP000027725">
    <property type="component" value="Unassembled WGS sequence"/>
</dbReference>
<gene>
    <name evidence="5" type="ORF">DL1_07765</name>
</gene>
<name>A0A074TB05_9RHOB</name>
<dbReference type="AlphaFoldDB" id="A0A074TB05"/>
<comment type="caution">
    <text evidence="5">The sequence shown here is derived from an EMBL/GenBank/DDBJ whole genome shotgun (WGS) entry which is preliminary data.</text>
</comment>
<dbReference type="InterPro" id="IPR020449">
    <property type="entry name" value="Tscrpt_reg_AraC-type_HTH"/>
</dbReference>
<dbReference type="eggNOG" id="COG2207">
    <property type="taxonomic scope" value="Bacteria"/>
</dbReference>
<dbReference type="PROSITE" id="PS01124">
    <property type="entry name" value="HTH_ARAC_FAMILY_2"/>
    <property type="match status" value="1"/>
</dbReference>
<evidence type="ECO:0000256" key="2">
    <source>
        <dbReference type="ARBA" id="ARBA00023125"/>
    </source>
</evidence>
<evidence type="ECO:0000313" key="6">
    <source>
        <dbReference type="Proteomes" id="UP000027725"/>
    </source>
</evidence>
<dbReference type="PRINTS" id="PR00032">
    <property type="entry name" value="HTHARAC"/>
</dbReference>
<dbReference type="Pfam" id="PF12833">
    <property type="entry name" value="HTH_18"/>
    <property type="match status" value="1"/>
</dbReference>
<dbReference type="GO" id="GO:0003700">
    <property type="term" value="F:DNA-binding transcription factor activity"/>
    <property type="evidence" value="ECO:0007669"/>
    <property type="project" value="InterPro"/>
</dbReference>
<evidence type="ECO:0000256" key="1">
    <source>
        <dbReference type="ARBA" id="ARBA00023015"/>
    </source>
</evidence>
<evidence type="ECO:0000313" key="5">
    <source>
        <dbReference type="EMBL" id="KEP68971.1"/>
    </source>
</evidence>
<evidence type="ECO:0000259" key="4">
    <source>
        <dbReference type="PROSITE" id="PS01124"/>
    </source>
</evidence>
<reference evidence="5 6" key="1">
    <citation type="submission" date="2014-03" db="EMBL/GenBank/DDBJ databases">
        <title>The draft genome sequence of Thioclava dalianensis DLFJ1-1.</title>
        <authorList>
            <person name="Lai Q."/>
            <person name="Shao Z."/>
        </authorList>
    </citation>
    <scope>NUCLEOTIDE SEQUENCE [LARGE SCALE GENOMIC DNA]</scope>
    <source>
        <strain evidence="5 6">DLFJ1-1</strain>
    </source>
</reference>
<proteinExistence type="predicted"/>
<dbReference type="PANTHER" id="PTHR43280:SF19">
    <property type="entry name" value="4-HYDROXYPHENYLACETATE CATABOLISM PROTEIN"/>
    <property type="match status" value="1"/>
</dbReference>